<sequence length="181" mass="20147">MESADCVSDSNMAPTASQPDSSLSNPAPSDGSSYTANPDIKEMLQNLPSQRYLASMLNKLASSFQMKLVSLGSDMRHIGHRVRDLEDNRDLINTQIQHLSSVIEQQTSYLVSMMRSLDDVDYRGRRNNLKVQSLPDTSSTNLPAMLYKLFNLILGKAPEVPVNLDRAHRLLRPRSSNSEAP</sequence>
<evidence type="ECO:0000313" key="3">
    <source>
        <dbReference type="Proteomes" id="UP001295444"/>
    </source>
</evidence>
<gene>
    <name evidence="2" type="ORF">PECUL_23A056556</name>
</gene>
<dbReference type="Proteomes" id="UP001295444">
    <property type="component" value="Chromosome 06"/>
</dbReference>
<feature type="region of interest" description="Disordered" evidence="1">
    <location>
        <begin position="1"/>
        <end position="37"/>
    </location>
</feature>
<protein>
    <submittedName>
        <fullName evidence="2">Uncharacterized protein</fullName>
    </submittedName>
</protein>
<dbReference type="EMBL" id="OW240917">
    <property type="protein sequence ID" value="CAH2301596.1"/>
    <property type="molecule type" value="Genomic_DNA"/>
</dbReference>
<name>A0AAD1SHC3_PELCU</name>
<organism evidence="2 3">
    <name type="scientific">Pelobates cultripes</name>
    <name type="common">Western spadefoot toad</name>
    <dbReference type="NCBI Taxonomy" id="61616"/>
    <lineage>
        <taxon>Eukaryota</taxon>
        <taxon>Metazoa</taxon>
        <taxon>Chordata</taxon>
        <taxon>Craniata</taxon>
        <taxon>Vertebrata</taxon>
        <taxon>Euteleostomi</taxon>
        <taxon>Amphibia</taxon>
        <taxon>Batrachia</taxon>
        <taxon>Anura</taxon>
        <taxon>Pelobatoidea</taxon>
        <taxon>Pelobatidae</taxon>
        <taxon>Pelobates</taxon>
    </lineage>
</organism>
<reference evidence="2" key="1">
    <citation type="submission" date="2022-03" db="EMBL/GenBank/DDBJ databases">
        <authorList>
            <person name="Alioto T."/>
            <person name="Alioto T."/>
            <person name="Gomez Garrido J."/>
        </authorList>
    </citation>
    <scope>NUCLEOTIDE SEQUENCE</scope>
</reference>
<evidence type="ECO:0000256" key="1">
    <source>
        <dbReference type="SAM" id="MobiDB-lite"/>
    </source>
</evidence>
<keyword evidence="3" id="KW-1185">Reference proteome</keyword>
<proteinExistence type="predicted"/>
<feature type="compositionally biased region" description="Polar residues" evidence="1">
    <location>
        <begin position="8"/>
        <end position="36"/>
    </location>
</feature>
<dbReference type="AlphaFoldDB" id="A0AAD1SHC3"/>
<evidence type="ECO:0000313" key="2">
    <source>
        <dbReference type="EMBL" id="CAH2301596.1"/>
    </source>
</evidence>
<accession>A0AAD1SHC3</accession>